<feature type="compositionally biased region" description="Low complexity" evidence="7">
    <location>
        <begin position="198"/>
        <end position="207"/>
    </location>
</feature>
<accession>A0A5C3F2A5</accession>
<dbReference type="Gene3D" id="6.10.250.860">
    <property type="match status" value="1"/>
</dbReference>
<evidence type="ECO:0000313" key="9">
    <source>
        <dbReference type="EMBL" id="SPO37431.1"/>
    </source>
</evidence>
<feature type="region of interest" description="Disordered" evidence="7">
    <location>
        <begin position="1111"/>
        <end position="1752"/>
    </location>
</feature>
<feature type="region of interest" description="Disordered" evidence="7">
    <location>
        <begin position="1"/>
        <end position="68"/>
    </location>
</feature>
<evidence type="ECO:0000313" key="10">
    <source>
        <dbReference type="Proteomes" id="UP000323386"/>
    </source>
</evidence>
<evidence type="ECO:0000256" key="2">
    <source>
        <dbReference type="ARBA" id="ARBA00009150"/>
    </source>
</evidence>
<feature type="compositionally biased region" description="Low complexity" evidence="7">
    <location>
        <begin position="13"/>
        <end position="23"/>
    </location>
</feature>
<feature type="compositionally biased region" description="Low complexity" evidence="7">
    <location>
        <begin position="1152"/>
        <end position="1180"/>
    </location>
</feature>
<dbReference type="GO" id="GO:0015031">
    <property type="term" value="P:protein transport"/>
    <property type="evidence" value="ECO:0007669"/>
    <property type="project" value="UniProtKB-KW"/>
</dbReference>
<feature type="compositionally biased region" description="Gly residues" evidence="7">
    <location>
        <begin position="1"/>
        <end position="12"/>
    </location>
</feature>
<feature type="compositionally biased region" description="Basic and acidic residues" evidence="7">
    <location>
        <begin position="1288"/>
        <end position="1321"/>
    </location>
</feature>
<keyword evidence="3" id="KW-0813">Transport</keyword>
<feature type="compositionally biased region" description="Basic residues" evidence="7">
    <location>
        <begin position="1740"/>
        <end position="1752"/>
    </location>
</feature>
<feature type="domain" description="Vacuolar protein sorting-associated protein 54 C-terminal" evidence="8">
    <location>
        <begin position="851"/>
        <end position="982"/>
    </location>
</feature>
<feature type="compositionally biased region" description="Acidic residues" evidence="7">
    <location>
        <begin position="1685"/>
        <end position="1697"/>
    </location>
</feature>
<dbReference type="GO" id="GO:0005829">
    <property type="term" value="C:cytosol"/>
    <property type="evidence" value="ECO:0007669"/>
    <property type="project" value="GOC"/>
</dbReference>
<feature type="region of interest" description="Disordered" evidence="7">
    <location>
        <begin position="121"/>
        <end position="144"/>
    </location>
</feature>
<feature type="compositionally biased region" description="Low complexity" evidence="7">
    <location>
        <begin position="1324"/>
        <end position="1344"/>
    </location>
</feature>
<organism evidence="9 10">
    <name type="scientific">Pseudozyma flocculosa</name>
    <dbReference type="NCBI Taxonomy" id="84751"/>
    <lineage>
        <taxon>Eukaryota</taxon>
        <taxon>Fungi</taxon>
        <taxon>Dikarya</taxon>
        <taxon>Basidiomycota</taxon>
        <taxon>Ustilaginomycotina</taxon>
        <taxon>Ustilaginomycetes</taxon>
        <taxon>Ustilaginales</taxon>
        <taxon>Ustilaginaceae</taxon>
        <taxon>Pseudozyma</taxon>
    </lineage>
</organism>
<name>A0A5C3F2A5_9BASI</name>
<dbReference type="InterPro" id="IPR012501">
    <property type="entry name" value="Vps54_C"/>
</dbReference>
<feature type="compositionally biased region" description="Polar residues" evidence="7">
    <location>
        <begin position="1578"/>
        <end position="1603"/>
    </location>
</feature>
<dbReference type="OrthoDB" id="10259024at2759"/>
<feature type="compositionally biased region" description="Low complexity" evidence="7">
    <location>
        <begin position="1675"/>
        <end position="1684"/>
    </location>
</feature>
<keyword evidence="4" id="KW-0653">Protein transport</keyword>
<dbReference type="GO" id="GO:0042147">
    <property type="term" value="P:retrograde transport, endosome to Golgi"/>
    <property type="evidence" value="ECO:0007669"/>
    <property type="project" value="InterPro"/>
</dbReference>
<feature type="compositionally biased region" description="Low complexity" evidence="7">
    <location>
        <begin position="494"/>
        <end position="508"/>
    </location>
</feature>
<dbReference type="GO" id="GO:0000938">
    <property type="term" value="C:GARP complex"/>
    <property type="evidence" value="ECO:0007669"/>
    <property type="project" value="InterPro"/>
</dbReference>
<feature type="region of interest" description="Disordered" evidence="7">
    <location>
        <begin position="648"/>
        <end position="674"/>
    </location>
</feature>
<dbReference type="EMBL" id="OOIP01000007">
    <property type="protein sequence ID" value="SPO37431.1"/>
    <property type="molecule type" value="Genomic_DNA"/>
</dbReference>
<feature type="compositionally biased region" description="Polar residues" evidence="7">
    <location>
        <begin position="1181"/>
        <end position="1211"/>
    </location>
</feature>
<feature type="compositionally biased region" description="Polar residues" evidence="7">
    <location>
        <begin position="38"/>
        <end position="67"/>
    </location>
</feature>
<dbReference type="PANTHER" id="PTHR12965:SF0">
    <property type="entry name" value="VACUOLAR PROTEIN SORTING-ASSOCIATED PROTEIN 54"/>
    <property type="match status" value="1"/>
</dbReference>
<evidence type="ECO:0000256" key="7">
    <source>
        <dbReference type="SAM" id="MobiDB-lite"/>
    </source>
</evidence>
<dbReference type="GO" id="GO:0019905">
    <property type="term" value="F:syntaxin binding"/>
    <property type="evidence" value="ECO:0007669"/>
    <property type="project" value="TreeGrafter"/>
</dbReference>
<comment type="subcellular location">
    <subcellularLocation>
        <location evidence="1">Golgi apparatus</location>
        <location evidence="1">trans-Golgi network</location>
    </subcellularLocation>
</comment>
<evidence type="ECO:0000256" key="1">
    <source>
        <dbReference type="ARBA" id="ARBA00004601"/>
    </source>
</evidence>
<protein>
    <recommendedName>
        <fullName evidence="8">Vacuolar protein sorting-associated protein 54 C-terminal domain-containing protein</fullName>
    </recommendedName>
</protein>
<evidence type="ECO:0000259" key="8">
    <source>
        <dbReference type="Pfam" id="PF07928"/>
    </source>
</evidence>
<evidence type="ECO:0000256" key="4">
    <source>
        <dbReference type="ARBA" id="ARBA00022927"/>
    </source>
</evidence>
<feature type="compositionally biased region" description="Low complexity" evidence="7">
    <location>
        <begin position="1635"/>
        <end position="1653"/>
    </location>
</feature>
<feature type="compositionally biased region" description="Low complexity" evidence="7">
    <location>
        <begin position="1537"/>
        <end position="1546"/>
    </location>
</feature>
<dbReference type="InterPro" id="IPR039745">
    <property type="entry name" value="Vps54"/>
</dbReference>
<keyword evidence="6" id="KW-0175">Coiled coil</keyword>
<feature type="compositionally biased region" description="Polar residues" evidence="7">
    <location>
        <begin position="1394"/>
        <end position="1407"/>
    </location>
</feature>
<dbReference type="GO" id="GO:0006896">
    <property type="term" value="P:Golgi to vacuole transport"/>
    <property type="evidence" value="ECO:0007669"/>
    <property type="project" value="TreeGrafter"/>
</dbReference>
<feature type="compositionally biased region" description="Basic and acidic residues" evidence="7">
    <location>
        <begin position="1413"/>
        <end position="1423"/>
    </location>
</feature>
<feature type="compositionally biased region" description="Low complexity" evidence="7">
    <location>
        <begin position="1445"/>
        <end position="1457"/>
    </location>
</feature>
<reference evidence="9 10" key="1">
    <citation type="submission" date="2018-03" db="EMBL/GenBank/DDBJ databases">
        <authorList>
            <person name="Guldener U."/>
        </authorList>
    </citation>
    <scope>NUCLEOTIDE SEQUENCE [LARGE SCALE GENOMIC DNA]</scope>
    <source>
        <strain evidence="9 10">DAOM196992</strain>
    </source>
</reference>
<keyword evidence="5" id="KW-0333">Golgi apparatus</keyword>
<feature type="compositionally biased region" description="Low complexity" evidence="7">
    <location>
        <begin position="1128"/>
        <end position="1139"/>
    </location>
</feature>
<gene>
    <name evidence="9" type="ORF">PSFLO_02904</name>
</gene>
<feature type="compositionally biased region" description="Low complexity" evidence="7">
    <location>
        <begin position="1260"/>
        <end position="1285"/>
    </location>
</feature>
<sequence length="1752" mass="184199">MNGDGDGGGSGSGSASAFASGAATPSSQQDAGHRPGTPSRTASNLRNEIGSPTSTGSENGYDSQSINDGFAPGILASRLGRSLVGAGVGSSLSLTGSGTSSPSLSMTGFNAISTVLNNPSKRQHTIDPKSSRFPPLTPTPHVLSDIPKAKKSDIEGYLSSVRPEWDRFMRNQKLGRQGRATVGERHDGEGDGDGDDSVGGPASAPAAAKRRGHRTRGSVASLSADLRAQPVVAPEKRLPPLSAVPQVFFSEDFDLGNPYTFDLVTERHKATTTSGGGNGAAAPSYDVALNQMLQEKLSYYSDVIEQHLVIEIGTQSSSFFAALGNLKELNAEAESCLERIGHLKSELVHIDEDQAKAGLRVVREQERRRQLHSKRKAIESVREVIERRDLARLLVQQGETEEALEIIDGVRSVLSADPAADAARPSLRFTDLRSLSYILPELRELESSLSGSLQRDLVAILADDLAERVRPTSEGDGTGRDDYFAESLVPSRSAGSPLSPAASTSLPSFVRPPSSPFGNAAKPLSDPDSRLKSRIAPLIGGLVRTSGIDGLPAAYREAALRAVKETWRSRLGDDGEEWAELAALLETDDPSKNDLVGAPEVVVRFRDIEHQAFLSLGRKLLDALLRCLKGIDSQAKLVIRILDEYHASGSGDRDAAPRSSTDQAVDAAPTMPDGVSATLPTTMADIVTASTELSHVLTARLISVRSSTHAAMDLAPFLAVFQLCWSYVLSSELVCRRMIVGLRGSVLSQAKGFLSQFHRKRIERAAKAVEEETWAQSDVGADVQRQVRLIVESAVEDPAAFVVSSELARGSIDAARGSAGAGTATGGADAADADAAPQPAQGSKALEIEDRSYFVVSASLDVLKLLADYLRVIINLPLLTTEAMGRVVEFLKQFNSRTCQVVLGAGAMRSAGLKNITAKHLALASQSLSIMISLIPYIRETVRRHLSPKQAVMLTEFDKLRRDFQEHQYEIHAKLVAIMSDRLTVHCRALGSVDWNAPLPGDGDDGDGEATPEANKYAADLVKETATLHKVLSKYLQPPVVEHVIGQVLKAIDARIAAELDKVDVQTRAARRRIEEDIGLLKTKLSALKHVEWQGEQLDAILEKKQVHAATQRTSADGSSGKEAVSLAAEAQQPAPQHAYKARIPSLFTRRQQQQHQQNQQQQQQQQQQQHHQQQQQQQNSAARSSADSTPSLTTLQARASQESTPRSSMQDIVVPPVPNKDAEAQPAAVDDAEAPPPTPPAKSLSAERASDESTAGVGEPAQQQQQQQQQADETEASSEQASASLHTAERSSQDKGGDVDAGAKEGDNQEEQAKSNDAETSKAAIPALATTAEAAATEAPAAPRTSGESAPTVADLPRQTSPSQATEPSPASPRQSATKPEPSSAFASPVKSGASTPVASTNNTPSKPGRMSLKERLAEAARKRSMAQQAPAAAAPEPAPAKPSPAAAATGVAAETKAGDADQAQDEGAKPSEVAKQSKDASAMLPSQETAVAAAPRDEEIKLAPSEAESAPGVTQQPEAMPEAQQEGSAALPSSARAEMAAPVAPEAPAPEPAAPTADVVPSALGAEEESKHPAGSTDSADAQATKLDASSSGAQQPTATSIEIEAQEATVSAQVDESVTKAGSTAPETEALSSEAPEQATEAQASTTAALEELDMPPPAASRADDAGEETDAAAVGAPSAEAQDEPPAADEGGADEVSTPILSGTATPDVEESVKGDGDDDDGEADAKQGTGTPKTPGKKKKKKNKKKK</sequence>
<feature type="compositionally biased region" description="Polar residues" evidence="7">
    <location>
        <begin position="1611"/>
        <end position="1629"/>
    </location>
</feature>
<dbReference type="PANTHER" id="PTHR12965">
    <property type="entry name" value="VACUOLAR PROTEIN SORTING 54"/>
    <property type="match status" value="1"/>
</dbReference>
<comment type="similarity">
    <text evidence="2">Belongs to the VPS54 family.</text>
</comment>
<proteinExistence type="inferred from homology"/>
<evidence type="ECO:0000256" key="3">
    <source>
        <dbReference type="ARBA" id="ARBA00022448"/>
    </source>
</evidence>
<dbReference type="Pfam" id="PF07928">
    <property type="entry name" value="Vps54"/>
    <property type="match status" value="1"/>
</dbReference>
<feature type="compositionally biased region" description="Polar residues" evidence="7">
    <location>
        <begin position="1359"/>
        <end position="1379"/>
    </location>
</feature>
<feature type="region of interest" description="Disordered" evidence="7">
    <location>
        <begin position="170"/>
        <end position="222"/>
    </location>
</feature>
<dbReference type="Proteomes" id="UP000323386">
    <property type="component" value="Unassembled WGS sequence"/>
</dbReference>
<feature type="compositionally biased region" description="Low complexity" evidence="7">
    <location>
        <begin position="1428"/>
        <end position="1437"/>
    </location>
</feature>
<evidence type="ECO:0000256" key="5">
    <source>
        <dbReference type="ARBA" id="ARBA00023034"/>
    </source>
</evidence>
<feature type="compositionally biased region" description="Low complexity" evidence="7">
    <location>
        <begin position="1517"/>
        <end position="1528"/>
    </location>
</feature>
<keyword evidence="10" id="KW-1185">Reference proteome</keyword>
<feature type="region of interest" description="Disordered" evidence="7">
    <location>
        <begin position="494"/>
        <end position="528"/>
    </location>
</feature>
<evidence type="ECO:0000256" key="6">
    <source>
        <dbReference type="ARBA" id="ARBA00023054"/>
    </source>
</evidence>